<dbReference type="AlphaFoldDB" id="A0AA48L3M9"/>
<dbReference type="KEGG" id="ccac:CcaHIS019_0401650"/>
<protein>
    <submittedName>
        <fullName evidence="2">Uncharacterized protein</fullName>
    </submittedName>
</protein>
<keyword evidence="3" id="KW-1185">Reference proteome</keyword>
<evidence type="ECO:0000256" key="1">
    <source>
        <dbReference type="SAM" id="MobiDB-lite"/>
    </source>
</evidence>
<dbReference type="EMBL" id="AP028215">
    <property type="protein sequence ID" value="BEI91345.1"/>
    <property type="molecule type" value="Genomic_DNA"/>
</dbReference>
<name>A0AA48L3M9_9TREE</name>
<evidence type="ECO:0000313" key="3">
    <source>
        <dbReference type="Proteomes" id="UP001233271"/>
    </source>
</evidence>
<dbReference type="Proteomes" id="UP001233271">
    <property type="component" value="Chromosome 4"/>
</dbReference>
<dbReference type="GeneID" id="85495215"/>
<feature type="compositionally biased region" description="Low complexity" evidence="1">
    <location>
        <begin position="220"/>
        <end position="243"/>
    </location>
</feature>
<feature type="region of interest" description="Disordered" evidence="1">
    <location>
        <begin position="220"/>
        <end position="256"/>
    </location>
</feature>
<organism evidence="2 3">
    <name type="scientific">Cutaneotrichosporon cavernicola</name>
    <dbReference type="NCBI Taxonomy" id="279322"/>
    <lineage>
        <taxon>Eukaryota</taxon>
        <taxon>Fungi</taxon>
        <taxon>Dikarya</taxon>
        <taxon>Basidiomycota</taxon>
        <taxon>Agaricomycotina</taxon>
        <taxon>Tremellomycetes</taxon>
        <taxon>Trichosporonales</taxon>
        <taxon>Trichosporonaceae</taxon>
        <taxon>Cutaneotrichosporon</taxon>
    </lineage>
</organism>
<sequence length="256" mass="26755">MGTGLGRTGETDAKNDVLPLLPLSETPSVVELCVSPSTLSPNATHEPLPSIGEAVADIHGLLIVKFVHVAGEKVDDELAHFDGQITVPDVHRGHVQVEVSNVFEALHVAGEPGVGMKVVLRWLRHPVEPIICTTSHGVLHEGASELHLVMLWRCNPAQDNGSGGDTTFHSLGSSDLSSTSAAEAAFASILRQSGNDPRFFGPFAQAGLSVPTVLDRPLNGLSFNNSGGSGASQTSPPSTSEPPQDLDAGSKIDIET</sequence>
<evidence type="ECO:0000313" key="2">
    <source>
        <dbReference type="EMBL" id="BEI91345.1"/>
    </source>
</evidence>
<accession>A0AA48L3M9</accession>
<dbReference type="RefSeq" id="XP_060456610.1">
    <property type="nucleotide sequence ID" value="XM_060599970.1"/>
</dbReference>
<reference evidence="2" key="1">
    <citation type="journal article" date="2023" name="BMC Genomics">
        <title>Chromosome-level genome assemblies of Cutaneotrichosporon spp. (Trichosporonales, Basidiomycota) reveal imbalanced evolution between nucleotide sequences and chromosome synteny.</title>
        <authorList>
            <person name="Kobayashi Y."/>
            <person name="Kayamori A."/>
            <person name="Aoki K."/>
            <person name="Shiwa Y."/>
            <person name="Matsutani M."/>
            <person name="Fujita N."/>
            <person name="Sugita T."/>
            <person name="Iwasaki W."/>
            <person name="Tanaka N."/>
            <person name="Takashima M."/>
        </authorList>
    </citation>
    <scope>NUCLEOTIDE SEQUENCE</scope>
    <source>
        <strain evidence="2">HIS019</strain>
    </source>
</reference>
<proteinExistence type="predicted"/>
<gene>
    <name evidence="2" type="ORF">CcaverHIS019_0401650</name>
</gene>